<dbReference type="Proteomes" id="UP001054945">
    <property type="component" value="Unassembled WGS sequence"/>
</dbReference>
<evidence type="ECO:0000313" key="2">
    <source>
        <dbReference type="Proteomes" id="UP001054945"/>
    </source>
</evidence>
<reference evidence="1 2" key="1">
    <citation type="submission" date="2021-06" db="EMBL/GenBank/DDBJ databases">
        <title>Caerostris extrusa draft genome.</title>
        <authorList>
            <person name="Kono N."/>
            <person name="Arakawa K."/>
        </authorList>
    </citation>
    <scope>NUCLEOTIDE SEQUENCE [LARGE SCALE GENOMIC DNA]</scope>
</reference>
<dbReference type="EMBL" id="BPLR01016765">
    <property type="protein sequence ID" value="GIY86229.1"/>
    <property type="molecule type" value="Genomic_DNA"/>
</dbReference>
<evidence type="ECO:0000313" key="1">
    <source>
        <dbReference type="EMBL" id="GIY86229.1"/>
    </source>
</evidence>
<dbReference type="AlphaFoldDB" id="A0AAV4WVC9"/>
<comment type="caution">
    <text evidence="1">The sequence shown here is derived from an EMBL/GenBank/DDBJ whole genome shotgun (WGS) entry which is preliminary data.</text>
</comment>
<feature type="non-terminal residue" evidence="1">
    <location>
        <position position="1"/>
    </location>
</feature>
<name>A0AAV4WVC9_CAEEX</name>
<protein>
    <submittedName>
        <fullName evidence="1">Uncharacterized protein</fullName>
    </submittedName>
</protein>
<proteinExistence type="predicted"/>
<keyword evidence="2" id="KW-1185">Reference proteome</keyword>
<accession>A0AAV4WVC9</accession>
<gene>
    <name evidence="1" type="ORF">CEXT_389571</name>
</gene>
<sequence length="110" mass="12680">NTKIFPQIFAPAHSQEVARINFCAESHLKLRGHNGLLACLQGSLVSASEDIWMQLRLSKCRHRKDKELRVHLISEQMRWEKQKNKAQKKLNVEDMLSPVLESPNPNPDLL</sequence>
<organism evidence="1 2">
    <name type="scientific">Caerostris extrusa</name>
    <name type="common">Bark spider</name>
    <name type="synonym">Caerostris bankana</name>
    <dbReference type="NCBI Taxonomy" id="172846"/>
    <lineage>
        <taxon>Eukaryota</taxon>
        <taxon>Metazoa</taxon>
        <taxon>Ecdysozoa</taxon>
        <taxon>Arthropoda</taxon>
        <taxon>Chelicerata</taxon>
        <taxon>Arachnida</taxon>
        <taxon>Araneae</taxon>
        <taxon>Araneomorphae</taxon>
        <taxon>Entelegynae</taxon>
        <taxon>Araneoidea</taxon>
        <taxon>Araneidae</taxon>
        <taxon>Caerostris</taxon>
    </lineage>
</organism>